<feature type="domain" description="Alanine dehydrogenase/pyridine nucleotide transhydrogenase N-terminal" evidence="13">
    <location>
        <begin position="5"/>
        <end position="138"/>
    </location>
</feature>
<dbReference type="Pfam" id="PF05222">
    <property type="entry name" value="AlaDh_PNT_N"/>
    <property type="match status" value="1"/>
</dbReference>
<keyword evidence="15" id="KW-1185">Reference proteome</keyword>
<dbReference type="AlphaFoldDB" id="A0A3N1Y0E0"/>
<evidence type="ECO:0000256" key="11">
    <source>
        <dbReference type="ARBA" id="ARBA00084087"/>
    </source>
</evidence>
<dbReference type="InterPro" id="IPR008143">
    <property type="entry name" value="Ala_DH/PNT_CS2"/>
</dbReference>
<evidence type="ECO:0000259" key="12">
    <source>
        <dbReference type="SMART" id="SM01002"/>
    </source>
</evidence>
<dbReference type="PANTHER" id="PTHR10160:SF19">
    <property type="entry name" value="PROTON-TRANSLOCATING NAD(P)(+) TRANSHYDROGENASE"/>
    <property type="match status" value="1"/>
</dbReference>
<evidence type="ECO:0000259" key="13">
    <source>
        <dbReference type="SMART" id="SM01003"/>
    </source>
</evidence>
<keyword evidence="5" id="KW-0521">NADP</keyword>
<dbReference type="EMBL" id="RJVI01000002">
    <property type="protein sequence ID" value="ROR31978.1"/>
    <property type="molecule type" value="Genomic_DNA"/>
</dbReference>
<gene>
    <name evidence="14" type="ORF">EDC57_1160</name>
</gene>
<dbReference type="PROSITE" id="PS00837">
    <property type="entry name" value="ALADH_PNT_2"/>
    <property type="match status" value="1"/>
</dbReference>
<evidence type="ECO:0000256" key="6">
    <source>
        <dbReference type="ARBA" id="ARBA00022967"/>
    </source>
</evidence>
<evidence type="ECO:0000313" key="15">
    <source>
        <dbReference type="Proteomes" id="UP000276634"/>
    </source>
</evidence>
<dbReference type="Gene3D" id="3.40.50.720">
    <property type="entry name" value="NAD(P)-binding Rossmann-like Domain"/>
    <property type="match status" value="2"/>
</dbReference>
<evidence type="ECO:0000256" key="3">
    <source>
        <dbReference type="ARBA" id="ARBA00012943"/>
    </source>
</evidence>
<evidence type="ECO:0000256" key="10">
    <source>
        <dbReference type="ARBA" id="ARBA00076996"/>
    </source>
</evidence>
<dbReference type="NCBIfam" id="NF006942">
    <property type="entry name" value="PRK09424.1"/>
    <property type="match status" value="1"/>
</dbReference>
<dbReference type="EC" id="7.1.1.1" evidence="3"/>
<dbReference type="RefSeq" id="WP_245995162.1">
    <property type="nucleotide sequence ID" value="NZ_RJVI01000002.1"/>
</dbReference>
<evidence type="ECO:0000313" key="14">
    <source>
        <dbReference type="EMBL" id="ROR31978.1"/>
    </source>
</evidence>
<keyword evidence="4" id="KW-0547">Nucleotide-binding</keyword>
<dbReference type="GO" id="GO:0050661">
    <property type="term" value="F:NADP binding"/>
    <property type="evidence" value="ECO:0007669"/>
    <property type="project" value="TreeGrafter"/>
</dbReference>
<dbReference type="SMART" id="SM01002">
    <property type="entry name" value="AlaDh_PNT_C"/>
    <property type="match status" value="1"/>
</dbReference>
<dbReference type="InterPro" id="IPR007886">
    <property type="entry name" value="AlaDH/PNT_N"/>
</dbReference>
<accession>A0A3N1Y0E0</accession>
<evidence type="ECO:0000256" key="4">
    <source>
        <dbReference type="ARBA" id="ARBA00022741"/>
    </source>
</evidence>
<evidence type="ECO:0000256" key="8">
    <source>
        <dbReference type="ARBA" id="ARBA00048202"/>
    </source>
</evidence>
<dbReference type="SUPFAM" id="SSF52283">
    <property type="entry name" value="Formate/glycerate dehydrogenase catalytic domain-like"/>
    <property type="match status" value="1"/>
</dbReference>
<dbReference type="GO" id="GO:0005886">
    <property type="term" value="C:plasma membrane"/>
    <property type="evidence" value="ECO:0007669"/>
    <property type="project" value="TreeGrafter"/>
</dbReference>
<sequence length="374" mass="39143">MLSIGIPKETAAGETRVAATPDSLRRLLGEGVEVVVEAGAGEAAGFRDADYEAAGARVADAAAVWSCPVVCKVRRPALAELEGAAEGVLVVGLLEPHRDEGLFERLAALRASAIAMERIPRITRAQGMDALSSQANIAGYRAVIEAAAALQRFFPMMMTAAGSARPARVVVLGAGVAGLQAIATARRLGAVVEAFDVRPEVAEQVQSLGASFIDIRLEEDAHGEGGYARELSADSQQRLRDALGERLLDADVVISTALVPGRRAPLLIEAKTVERMRRGAVIVDLAAASGGNCELTRADEIVRVGDVTILGPTNLPARLATDASQFYARNVANLMGLLLHREDGDASLVLDTGDAIVDAALVVHEGDIRHAPTS</sequence>
<dbReference type="GO" id="GO:0008750">
    <property type="term" value="F:proton-translocating NAD(P)+ transhydrogenase activity"/>
    <property type="evidence" value="ECO:0007669"/>
    <property type="project" value="UniProtKB-EC"/>
</dbReference>
<organism evidence="14 15">
    <name type="scientific">Inmirania thermothiophila</name>
    <dbReference type="NCBI Taxonomy" id="1750597"/>
    <lineage>
        <taxon>Bacteria</taxon>
        <taxon>Pseudomonadati</taxon>
        <taxon>Pseudomonadota</taxon>
        <taxon>Gammaproteobacteria</taxon>
        <taxon>Chromatiales</taxon>
        <taxon>Ectothiorhodospiraceae</taxon>
        <taxon>Inmirania</taxon>
    </lineage>
</organism>
<evidence type="ECO:0000256" key="2">
    <source>
        <dbReference type="ARBA" id="ARBA00005689"/>
    </source>
</evidence>
<protein>
    <recommendedName>
        <fullName evidence="9">NAD(P) transhydrogenase subunit alpha part 1</fullName>
        <ecNumber evidence="3">7.1.1.1</ecNumber>
    </recommendedName>
    <alternativeName>
        <fullName evidence="11">Nicotinamide nucleotide transhydrogenase subunit alpha 1</fullName>
    </alternativeName>
    <alternativeName>
        <fullName evidence="10">Pyridine nucleotide transhydrogenase subunit alpha 1</fullName>
    </alternativeName>
</protein>
<evidence type="ECO:0000256" key="5">
    <source>
        <dbReference type="ARBA" id="ARBA00022857"/>
    </source>
</evidence>
<dbReference type="PANTHER" id="PTHR10160">
    <property type="entry name" value="NAD(P) TRANSHYDROGENASE"/>
    <property type="match status" value="1"/>
</dbReference>
<dbReference type="InterPro" id="IPR036291">
    <property type="entry name" value="NAD(P)-bd_dom_sf"/>
</dbReference>
<dbReference type="Pfam" id="PF01262">
    <property type="entry name" value="AlaDh_PNT_C"/>
    <property type="match status" value="1"/>
</dbReference>
<evidence type="ECO:0000256" key="7">
    <source>
        <dbReference type="ARBA" id="ARBA00023027"/>
    </source>
</evidence>
<dbReference type="Proteomes" id="UP000276634">
    <property type="component" value="Unassembled WGS sequence"/>
</dbReference>
<dbReference type="SUPFAM" id="SSF51735">
    <property type="entry name" value="NAD(P)-binding Rossmann-fold domains"/>
    <property type="match status" value="1"/>
</dbReference>
<dbReference type="SMART" id="SM01003">
    <property type="entry name" value="AlaDh_PNT_N"/>
    <property type="match status" value="1"/>
</dbReference>
<keyword evidence="7" id="KW-0520">NAD</keyword>
<dbReference type="InterPro" id="IPR007698">
    <property type="entry name" value="AlaDH/PNT_NAD(H)-bd"/>
</dbReference>
<comment type="similarity">
    <text evidence="2">Belongs to the AlaDH/PNT family.</text>
</comment>
<dbReference type="CDD" id="cd05304">
    <property type="entry name" value="Rubrum_tdh"/>
    <property type="match status" value="1"/>
</dbReference>
<comment type="function">
    <text evidence="1">The transhydrogenation between NADH and NADP is coupled to respiration and ATP hydrolysis and functions as a proton pump across the membrane.</text>
</comment>
<dbReference type="FunFam" id="3.40.50.720:FF:000188">
    <property type="entry name" value="NAD(P) transhydrogenase alpha subunit 1"/>
    <property type="match status" value="1"/>
</dbReference>
<keyword evidence="6" id="KW-1278">Translocase</keyword>
<proteinExistence type="inferred from homology"/>
<dbReference type="GO" id="GO:0016491">
    <property type="term" value="F:oxidoreductase activity"/>
    <property type="evidence" value="ECO:0007669"/>
    <property type="project" value="InterPro"/>
</dbReference>
<reference evidence="14 15" key="1">
    <citation type="submission" date="2018-11" db="EMBL/GenBank/DDBJ databases">
        <title>Genomic Encyclopedia of Type Strains, Phase IV (KMG-IV): sequencing the most valuable type-strain genomes for metagenomic binning, comparative biology and taxonomic classification.</title>
        <authorList>
            <person name="Goeker M."/>
        </authorList>
    </citation>
    <scope>NUCLEOTIDE SEQUENCE [LARGE SCALE GENOMIC DNA]</scope>
    <source>
        <strain evidence="14 15">DSM 100275</strain>
    </source>
</reference>
<evidence type="ECO:0000256" key="9">
    <source>
        <dbReference type="ARBA" id="ARBA00071353"/>
    </source>
</evidence>
<feature type="domain" description="Alanine dehydrogenase/pyridine nucleotide transhydrogenase NAD(H)-binding" evidence="12">
    <location>
        <begin position="147"/>
        <end position="311"/>
    </location>
</feature>
<dbReference type="GO" id="GO:0006740">
    <property type="term" value="P:NADPH regeneration"/>
    <property type="evidence" value="ECO:0007669"/>
    <property type="project" value="TreeGrafter"/>
</dbReference>
<comment type="caution">
    <text evidence="14">The sequence shown here is derived from an EMBL/GenBank/DDBJ whole genome shotgun (WGS) entry which is preliminary data.</text>
</comment>
<name>A0A3N1Y0E0_9GAMM</name>
<comment type="catalytic activity">
    <reaction evidence="8">
        <text>NAD(+) + NADPH + H(+)(in) = NADH + NADP(+) + H(+)(out)</text>
        <dbReference type="Rhea" id="RHEA:47992"/>
        <dbReference type="ChEBI" id="CHEBI:15378"/>
        <dbReference type="ChEBI" id="CHEBI:57540"/>
        <dbReference type="ChEBI" id="CHEBI:57783"/>
        <dbReference type="ChEBI" id="CHEBI:57945"/>
        <dbReference type="ChEBI" id="CHEBI:58349"/>
        <dbReference type="EC" id="7.1.1.1"/>
    </reaction>
</comment>
<evidence type="ECO:0000256" key="1">
    <source>
        <dbReference type="ARBA" id="ARBA00003943"/>
    </source>
</evidence>